<dbReference type="GO" id="GO:0010333">
    <property type="term" value="F:terpene synthase activity"/>
    <property type="evidence" value="ECO:0007669"/>
    <property type="project" value="InterPro"/>
</dbReference>
<dbReference type="Pfam" id="PF03936">
    <property type="entry name" value="Terpene_synth_C"/>
    <property type="match status" value="1"/>
</dbReference>
<protein>
    <recommendedName>
        <fullName evidence="1">Terpene synthase metal-binding domain-containing protein</fullName>
    </recommendedName>
</protein>
<dbReference type="InterPro" id="IPR005630">
    <property type="entry name" value="Terpene_synthase_metal-bd"/>
</dbReference>
<feature type="domain" description="Terpene synthase metal-binding" evidence="1">
    <location>
        <begin position="39"/>
        <end position="77"/>
    </location>
</feature>
<keyword evidence="3" id="KW-1185">Reference proteome</keyword>
<name>A0AAD4Z5C3_PRUDU</name>
<evidence type="ECO:0000259" key="1">
    <source>
        <dbReference type="Pfam" id="PF03936"/>
    </source>
</evidence>
<dbReference type="Proteomes" id="UP001054821">
    <property type="component" value="Chromosome 4"/>
</dbReference>
<dbReference type="AlphaFoldDB" id="A0AAD4Z5C3"/>
<dbReference type="GO" id="GO:0000287">
    <property type="term" value="F:magnesium ion binding"/>
    <property type="evidence" value="ECO:0007669"/>
    <property type="project" value="InterPro"/>
</dbReference>
<dbReference type="Gene3D" id="1.10.600.10">
    <property type="entry name" value="Farnesyl Diphosphate Synthase"/>
    <property type="match status" value="1"/>
</dbReference>
<accession>A0AAD4Z5C3</accession>
<comment type="caution">
    <text evidence="2">The sequence shown here is derived from an EMBL/GenBank/DDBJ whole genome shotgun (WGS) entry which is preliminary data.</text>
</comment>
<organism evidence="2 3">
    <name type="scientific">Prunus dulcis</name>
    <name type="common">Almond</name>
    <name type="synonym">Amygdalus dulcis</name>
    <dbReference type="NCBI Taxonomy" id="3755"/>
    <lineage>
        <taxon>Eukaryota</taxon>
        <taxon>Viridiplantae</taxon>
        <taxon>Streptophyta</taxon>
        <taxon>Embryophyta</taxon>
        <taxon>Tracheophyta</taxon>
        <taxon>Spermatophyta</taxon>
        <taxon>Magnoliopsida</taxon>
        <taxon>eudicotyledons</taxon>
        <taxon>Gunneridae</taxon>
        <taxon>Pentapetalae</taxon>
        <taxon>rosids</taxon>
        <taxon>fabids</taxon>
        <taxon>Rosales</taxon>
        <taxon>Rosaceae</taxon>
        <taxon>Amygdaloideae</taxon>
        <taxon>Amygdaleae</taxon>
        <taxon>Prunus</taxon>
    </lineage>
</organism>
<evidence type="ECO:0000313" key="2">
    <source>
        <dbReference type="EMBL" id="KAI5333415.1"/>
    </source>
</evidence>
<reference evidence="2 3" key="1">
    <citation type="journal article" date="2022" name="G3 (Bethesda)">
        <title>Whole-genome sequence and methylome profiling of the almond [Prunus dulcis (Mill.) D.A. Webb] cultivar 'Nonpareil'.</title>
        <authorList>
            <person name="D'Amico-Willman K.M."/>
            <person name="Ouma W.Z."/>
            <person name="Meulia T."/>
            <person name="Sideli G.M."/>
            <person name="Gradziel T.M."/>
            <person name="Fresnedo-Ramirez J."/>
        </authorList>
    </citation>
    <scope>NUCLEOTIDE SEQUENCE [LARGE SCALE GENOMIC DNA]</scope>
    <source>
        <strain evidence="2">Clone GOH B32 T37-40</strain>
    </source>
</reference>
<gene>
    <name evidence="2" type="ORF">L3X38_023546</name>
</gene>
<sequence length="85" mass="9560">MVTRRIWIPGMEEYMHVATASVGNNLLSNISLLGMGDIFEKERGHVASCIDCYMKQHGVSEQETLDVLNKKVVEGYKRGAPYKTN</sequence>
<evidence type="ECO:0000313" key="3">
    <source>
        <dbReference type="Proteomes" id="UP001054821"/>
    </source>
</evidence>
<dbReference type="SUPFAM" id="SSF48576">
    <property type="entry name" value="Terpenoid synthases"/>
    <property type="match status" value="1"/>
</dbReference>
<dbReference type="InterPro" id="IPR008949">
    <property type="entry name" value="Isoprenoid_synthase_dom_sf"/>
</dbReference>
<dbReference type="EMBL" id="JAJFAZ020000004">
    <property type="protein sequence ID" value="KAI5333415.1"/>
    <property type="molecule type" value="Genomic_DNA"/>
</dbReference>
<proteinExistence type="predicted"/>